<dbReference type="PaxDb" id="6239-Y38H6C.25"/>
<organism evidence="1 2">
    <name type="scientific">Caenorhabditis elegans</name>
    <dbReference type="NCBI Taxonomy" id="6239"/>
    <lineage>
        <taxon>Eukaryota</taxon>
        <taxon>Metazoa</taxon>
        <taxon>Ecdysozoa</taxon>
        <taxon>Nematoda</taxon>
        <taxon>Chromadorea</taxon>
        <taxon>Rhabditida</taxon>
        <taxon>Rhabditina</taxon>
        <taxon>Rhabditomorpha</taxon>
        <taxon>Rhabditoidea</taxon>
        <taxon>Rhabditidae</taxon>
        <taxon>Peloderinae</taxon>
        <taxon>Caenorhabditis</taxon>
    </lineage>
</organism>
<evidence type="ECO:0000313" key="2">
    <source>
        <dbReference type="Proteomes" id="UP000001940"/>
    </source>
</evidence>
<dbReference type="CTD" id="13218838"/>
<keyword evidence="2" id="KW-1185">Reference proteome</keyword>
<protein>
    <submittedName>
        <fullName evidence="1">FTH domain-containing protein</fullName>
    </submittedName>
</protein>
<name>C7IVS0_CAEEL</name>
<dbReference type="Proteomes" id="UP000001940">
    <property type="component" value="Chromosome V"/>
</dbReference>
<gene>
    <name evidence="1" type="ORF">CELE_Y38H6C.25</name>
    <name evidence="1 3" type="ORF">Y38H6C.25</name>
</gene>
<sequence length="159" mass="18633">MSDFFKIEYKKANEGPPLILNTYKRKFTNALNVYVHSLRKTARQLLVQDNIQVQLDCADYQLIECIINLRRHETPLLTSTFNINVLEKMDLSPFMNKTDTVQTNTNKVFLHIPFMKGNKHNLEHIMIVRLTPWHISGKVIKTPKTIEELRLALHNSFEI</sequence>
<dbReference type="EMBL" id="BX284605">
    <property type="protein sequence ID" value="CBB16311.1"/>
    <property type="molecule type" value="Genomic_DNA"/>
</dbReference>
<dbReference type="InParanoid" id="C7IVS0"/>
<evidence type="ECO:0000313" key="3">
    <source>
        <dbReference type="WormBase" id="Y38H6C.25"/>
    </source>
</evidence>
<dbReference type="HOGENOM" id="CLU_1662378_0_0_1"/>
<reference evidence="1 2" key="1">
    <citation type="journal article" date="1998" name="Science">
        <title>Genome sequence of the nematode C. elegans: a platform for investigating biology.</title>
        <authorList>
            <consortium name="The C. elegans sequencing consortium"/>
            <person name="Sulson J.E."/>
            <person name="Waterston R."/>
        </authorList>
    </citation>
    <scope>NUCLEOTIDE SEQUENCE [LARGE SCALE GENOMIC DNA]</scope>
    <source>
        <strain evidence="1 2">Bristol N2</strain>
    </source>
</reference>
<dbReference type="AlphaFoldDB" id="C7IVS0"/>
<evidence type="ECO:0000313" key="1">
    <source>
        <dbReference type="EMBL" id="CBB16311.1"/>
    </source>
</evidence>
<accession>C7IVS0</accession>
<dbReference type="WormBase" id="Y38H6C.25">
    <property type="protein sequence ID" value="CE44103"/>
    <property type="gene ID" value="WBGene00194744"/>
</dbReference>
<dbReference type="RefSeq" id="NP_001256925.1">
    <property type="nucleotide sequence ID" value="NM_001269996.1"/>
</dbReference>
<dbReference type="GeneID" id="13218838"/>
<dbReference type="AGR" id="WB:WBGene00194744"/>
<dbReference type="KEGG" id="cel:CELE_Y38H6C.25"/>
<dbReference type="Bgee" id="WBGene00194744">
    <property type="expression patterns" value="Expressed in pharyngeal muscle cell (C elegans) and 1 other cell type or tissue"/>
</dbReference>
<proteinExistence type="predicted"/>